<dbReference type="PANTHER" id="PTHR36435:SF1">
    <property type="entry name" value="CAAX AMINO TERMINAL PROTEASE FAMILY PROTEIN"/>
    <property type="match status" value="1"/>
</dbReference>
<proteinExistence type="inferred from homology"/>
<keyword evidence="2" id="KW-0472">Membrane</keyword>
<evidence type="ECO:0000313" key="4">
    <source>
        <dbReference type="EMBL" id="EPC49285.1"/>
    </source>
</evidence>
<keyword evidence="4" id="KW-0378">Hydrolase</keyword>
<keyword evidence="2" id="KW-1133">Transmembrane helix</keyword>
<comment type="similarity">
    <text evidence="1">Belongs to the UPF0177 family.</text>
</comment>
<dbReference type="Pfam" id="PF02517">
    <property type="entry name" value="Rce1-like"/>
    <property type="match status" value="1"/>
</dbReference>
<feature type="transmembrane region" description="Helical" evidence="2">
    <location>
        <begin position="40"/>
        <end position="62"/>
    </location>
</feature>
<feature type="transmembrane region" description="Helical" evidence="2">
    <location>
        <begin position="12"/>
        <end position="34"/>
    </location>
</feature>
<name>A0A829GD04_LACPA</name>
<feature type="domain" description="CAAX prenyl protease 2/Lysostaphin resistance protein A-like" evidence="3">
    <location>
        <begin position="124"/>
        <end position="215"/>
    </location>
</feature>
<feature type="transmembrane region" description="Helical" evidence="2">
    <location>
        <begin position="82"/>
        <end position="104"/>
    </location>
</feature>
<feature type="non-terminal residue" evidence="4">
    <location>
        <position position="1"/>
    </location>
</feature>
<protein>
    <submittedName>
        <fullName evidence="4">Metal-dependent membrane protease</fullName>
    </submittedName>
</protein>
<gene>
    <name evidence="4" type="ORF">Lpp123_14917</name>
</gene>
<evidence type="ECO:0000313" key="5">
    <source>
        <dbReference type="Proteomes" id="UP000014316"/>
    </source>
</evidence>
<evidence type="ECO:0000256" key="1">
    <source>
        <dbReference type="ARBA" id="ARBA00009067"/>
    </source>
</evidence>
<organism evidence="4 5">
    <name type="scientific">Lacticaseibacillus paracasei subsp. paracasei Lpp123</name>
    <dbReference type="NCBI Taxonomy" id="1256201"/>
    <lineage>
        <taxon>Bacteria</taxon>
        <taxon>Bacillati</taxon>
        <taxon>Bacillota</taxon>
        <taxon>Bacilli</taxon>
        <taxon>Lactobacillales</taxon>
        <taxon>Lactobacillaceae</taxon>
        <taxon>Lacticaseibacillus</taxon>
    </lineage>
</organism>
<sequence length="220" mass="24452">QERIAFMKILRSFVQLVGVAAGFIAYSSAELALIRSEATWGAYGAIGALVFVFSALIAALMVCYRHFYRQQPALAVAHPSSVIWQGIVLLFLIQLITVTLTQVMHAPQAANQSNLLDLVKNYPWSIKLLAVVGGPIVEEYLFRGFLMNSFGSLKRRSWQWVSVLISAAVFGFAHVAGKVDYNFFIYAALGGVLAWTYLRTRDMRYSIGLHMLNNATILLV</sequence>
<dbReference type="GO" id="GO:0080120">
    <property type="term" value="P:CAAX-box protein maturation"/>
    <property type="evidence" value="ECO:0007669"/>
    <property type="project" value="UniProtKB-ARBA"/>
</dbReference>
<dbReference type="Proteomes" id="UP000014316">
    <property type="component" value="Unassembled WGS sequence"/>
</dbReference>
<dbReference type="EMBL" id="ANJW01000876">
    <property type="protein sequence ID" value="EPC49285.1"/>
    <property type="molecule type" value="Genomic_DNA"/>
</dbReference>
<accession>A0A829GD04</accession>
<feature type="transmembrane region" description="Helical" evidence="2">
    <location>
        <begin position="181"/>
        <end position="198"/>
    </location>
</feature>
<feature type="transmembrane region" description="Helical" evidence="2">
    <location>
        <begin position="124"/>
        <end position="146"/>
    </location>
</feature>
<dbReference type="PANTHER" id="PTHR36435">
    <property type="entry name" value="SLR1288 PROTEIN"/>
    <property type="match status" value="1"/>
</dbReference>
<dbReference type="InterPro" id="IPR052710">
    <property type="entry name" value="CAAX_protease"/>
</dbReference>
<feature type="transmembrane region" description="Helical" evidence="2">
    <location>
        <begin position="158"/>
        <end position="175"/>
    </location>
</feature>
<keyword evidence="2" id="KW-0812">Transmembrane</keyword>
<evidence type="ECO:0000259" key="3">
    <source>
        <dbReference type="Pfam" id="PF02517"/>
    </source>
</evidence>
<evidence type="ECO:0000256" key="2">
    <source>
        <dbReference type="SAM" id="Phobius"/>
    </source>
</evidence>
<keyword evidence="4" id="KW-0645">Protease</keyword>
<dbReference type="InterPro" id="IPR003675">
    <property type="entry name" value="Rce1/LyrA-like_dom"/>
</dbReference>
<comment type="caution">
    <text evidence="4">The sequence shown here is derived from an EMBL/GenBank/DDBJ whole genome shotgun (WGS) entry which is preliminary data.</text>
</comment>
<dbReference type="GO" id="GO:0004175">
    <property type="term" value="F:endopeptidase activity"/>
    <property type="evidence" value="ECO:0007669"/>
    <property type="project" value="UniProtKB-ARBA"/>
</dbReference>
<dbReference type="GO" id="GO:0006508">
    <property type="term" value="P:proteolysis"/>
    <property type="evidence" value="ECO:0007669"/>
    <property type="project" value="UniProtKB-KW"/>
</dbReference>
<reference evidence="4 5" key="1">
    <citation type="journal article" date="2013" name="PLoS ONE">
        <title>Lactobacillus paracasei comparative genomics: towards species pan-genome definition and exploitation of diversity.</title>
        <authorList>
            <person name="Smokvina T."/>
            <person name="Wels M."/>
            <person name="Polka J."/>
            <person name="Chervaux C."/>
            <person name="Brisse S."/>
            <person name="Boekhorst J."/>
            <person name="van Hylckama Vlieg J.E."/>
            <person name="Siezen R.J."/>
        </authorList>
    </citation>
    <scope>NUCLEOTIDE SEQUENCE [LARGE SCALE GENOMIC DNA]</scope>
    <source>
        <strain evidence="4 5">Lpp123</strain>
    </source>
</reference>
<dbReference type="AlphaFoldDB" id="A0A829GD04"/>